<dbReference type="InterPro" id="IPR014048">
    <property type="entry name" value="MethylDNA_cys_MeTrfase_DNA-bd"/>
</dbReference>
<dbReference type="EMBL" id="SJSM01000002">
    <property type="protein sequence ID" value="TCC98717.1"/>
    <property type="molecule type" value="Genomic_DNA"/>
</dbReference>
<dbReference type="GO" id="GO:0006307">
    <property type="term" value="P:DNA alkylation repair"/>
    <property type="evidence" value="ECO:0007669"/>
    <property type="project" value="UniProtKB-UniRule"/>
</dbReference>
<dbReference type="Gene3D" id="3.30.160.70">
    <property type="entry name" value="Methylated DNA-protein cysteine methyltransferase domain"/>
    <property type="match status" value="1"/>
</dbReference>
<evidence type="ECO:0000259" key="10">
    <source>
        <dbReference type="Pfam" id="PF01035"/>
    </source>
</evidence>
<keyword evidence="3 9" id="KW-0963">Cytoplasm</keyword>
<dbReference type="EC" id="2.1.1.63" evidence="9"/>
<dbReference type="CDD" id="cd06445">
    <property type="entry name" value="ATase"/>
    <property type="match status" value="1"/>
</dbReference>
<comment type="similarity">
    <text evidence="2 9">Belongs to the MGMT family.</text>
</comment>
<dbReference type="OrthoDB" id="9802228at2"/>
<keyword evidence="4 9" id="KW-0489">Methyltransferase</keyword>
<dbReference type="InterPro" id="IPR036217">
    <property type="entry name" value="MethylDNA_cys_MeTrfase_DNAb"/>
</dbReference>
<dbReference type="HAMAP" id="MF_00772">
    <property type="entry name" value="OGT"/>
    <property type="match status" value="1"/>
</dbReference>
<dbReference type="Pfam" id="PF02870">
    <property type="entry name" value="Methyltransf_1N"/>
    <property type="match status" value="1"/>
</dbReference>
<comment type="catalytic activity">
    <reaction evidence="1 9">
        <text>a 4-O-methyl-thymidine in DNA + L-cysteinyl-[protein] = a thymidine in DNA + S-methyl-L-cysteinyl-[protein]</text>
        <dbReference type="Rhea" id="RHEA:53428"/>
        <dbReference type="Rhea" id="RHEA-COMP:10131"/>
        <dbReference type="Rhea" id="RHEA-COMP:10132"/>
        <dbReference type="Rhea" id="RHEA-COMP:13555"/>
        <dbReference type="Rhea" id="RHEA-COMP:13556"/>
        <dbReference type="ChEBI" id="CHEBI:29950"/>
        <dbReference type="ChEBI" id="CHEBI:82612"/>
        <dbReference type="ChEBI" id="CHEBI:137386"/>
        <dbReference type="ChEBI" id="CHEBI:137387"/>
        <dbReference type="EC" id="2.1.1.63"/>
    </reaction>
</comment>
<dbReference type="SUPFAM" id="SSF46767">
    <property type="entry name" value="Methylated DNA-protein cysteine methyltransferase, C-terminal domain"/>
    <property type="match status" value="1"/>
</dbReference>
<keyword evidence="6 9" id="KW-0227">DNA damage</keyword>
<organism evidence="12 13">
    <name type="scientific">Pedobacter hiemivivus</name>
    <dbReference type="NCBI Taxonomy" id="2530454"/>
    <lineage>
        <taxon>Bacteria</taxon>
        <taxon>Pseudomonadati</taxon>
        <taxon>Bacteroidota</taxon>
        <taxon>Sphingobacteriia</taxon>
        <taxon>Sphingobacteriales</taxon>
        <taxon>Sphingobacteriaceae</taxon>
        <taxon>Pedobacter</taxon>
    </lineage>
</organism>
<evidence type="ECO:0000256" key="9">
    <source>
        <dbReference type="HAMAP-Rule" id="MF_00772"/>
    </source>
</evidence>
<evidence type="ECO:0000256" key="1">
    <source>
        <dbReference type="ARBA" id="ARBA00001286"/>
    </source>
</evidence>
<dbReference type="FunFam" id="1.10.10.10:FF:000214">
    <property type="entry name" value="Methylated-DNA--protein-cysteine methyltransferase"/>
    <property type="match status" value="1"/>
</dbReference>
<dbReference type="Pfam" id="PF01035">
    <property type="entry name" value="DNA_binding_1"/>
    <property type="match status" value="1"/>
</dbReference>
<evidence type="ECO:0000256" key="7">
    <source>
        <dbReference type="ARBA" id="ARBA00023204"/>
    </source>
</evidence>
<dbReference type="GO" id="GO:0003908">
    <property type="term" value="F:methylated-DNA-[protein]-cysteine S-methyltransferase activity"/>
    <property type="evidence" value="ECO:0007669"/>
    <property type="project" value="UniProtKB-UniRule"/>
</dbReference>
<evidence type="ECO:0000256" key="8">
    <source>
        <dbReference type="ARBA" id="ARBA00049348"/>
    </source>
</evidence>
<evidence type="ECO:0000313" key="12">
    <source>
        <dbReference type="EMBL" id="TCC98717.1"/>
    </source>
</evidence>
<evidence type="ECO:0000256" key="3">
    <source>
        <dbReference type="ARBA" id="ARBA00022490"/>
    </source>
</evidence>
<feature type="domain" description="Methylguanine DNA methyltransferase ribonuclease-like" evidence="11">
    <location>
        <begin position="5"/>
        <end position="67"/>
    </location>
</feature>
<evidence type="ECO:0000313" key="13">
    <source>
        <dbReference type="Proteomes" id="UP000291117"/>
    </source>
</evidence>
<keyword evidence="5 9" id="KW-0808">Transferase</keyword>
<dbReference type="AlphaFoldDB" id="A0A4R0NG53"/>
<dbReference type="PANTHER" id="PTHR10815:SF13">
    <property type="entry name" value="METHYLATED-DNA--PROTEIN-CYSTEINE METHYLTRANSFERASE"/>
    <property type="match status" value="1"/>
</dbReference>
<dbReference type="InterPro" id="IPR036631">
    <property type="entry name" value="MGMT_N_sf"/>
</dbReference>
<feature type="domain" description="Methylated-DNA-[protein]-cysteine S-methyltransferase DNA binding" evidence="10">
    <location>
        <begin position="72"/>
        <end position="151"/>
    </location>
</feature>
<reference evidence="12 13" key="1">
    <citation type="submission" date="2019-02" db="EMBL/GenBank/DDBJ databases">
        <title>Pedobacter sp. RP-3-8 sp. nov., isolated from Arctic soil.</title>
        <authorList>
            <person name="Dahal R.H."/>
        </authorList>
    </citation>
    <scope>NUCLEOTIDE SEQUENCE [LARGE SCALE GENOMIC DNA]</scope>
    <source>
        <strain evidence="12 13">RP-3-8</strain>
    </source>
</reference>
<dbReference type="InterPro" id="IPR001497">
    <property type="entry name" value="MethylDNA_cys_MeTrfase_AS"/>
</dbReference>
<comment type="catalytic activity">
    <reaction evidence="8 9">
        <text>a 6-O-methyl-2'-deoxyguanosine in DNA + L-cysteinyl-[protein] = S-methyl-L-cysteinyl-[protein] + a 2'-deoxyguanosine in DNA</text>
        <dbReference type="Rhea" id="RHEA:24000"/>
        <dbReference type="Rhea" id="RHEA-COMP:10131"/>
        <dbReference type="Rhea" id="RHEA-COMP:10132"/>
        <dbReference type="Rhea" id="RHEA-COMP:11367"/>
        <dbReference type="Rhea" id="RHEA-COMP:11368"/>
        <dbReference type="ChEBI" id="CHEBI:29950"/>
        <dbReference type="ChEBI" id="CHEBI:82612"/>
        <dbReference type="ChEBI" id="CHEBI:85445"/>
        <dbReference type="ChEBI" id="CHEBI:85448"/>
        <dbReference type="EC" id="2.1.1.63"/>
    </reaction>
</comment>
<keyword evidence="13" id="KW-1185">Reference proteome</keyword>
<dbReference type="GO" id="GO:0032259">
    <property type="term" value="P:methylation"/>
    <property type="evidence" value="ECO:0007669"/>
    <property type="project" value="UniProtKB-KW"/>
</dbReference>
<dbReference type="InterPro" id="IPR036388">
    <property type="entry name" value="WH-like_DNA-bd_sf"/>
</dbReference>
<dbReference type="InterPro" id="IPR023546">
    <property type="entry name" value="MGMT"/>
</dbReference>
<gene>
    <name evidence="12" type="ORF">EZ444_05420</name>
</gene>
<proteinExistence type="inferred from homology"/>
<feature type="active site" description="Nucleophile; methyl group acceptor" evidence="9">
    <location>
        <position position="123"/>
    </location>
</feature>
<dbReference type="GO" id="GO:0005737">
    <property type="term" value="C:cytoplasm"/>
    <property type="evidence" value="ECO:0007669"/>
    <property type="project" value="UniProtKB-SubCell"/>
</dbReference>
<evidence type="ECO:0000256" key="5">
    <source>
        <dbReference type="ARBA" id="ARBA00022679"/>
    </source>
</evidence>
<dbReference type="Proteomes" id="UP000291117">
    <property type="component" value="Unassembled WGS sequence"/>
</dbReference>
<comment type="function">
    <text evidence="9">Involved in the cellular defense against the biological effects of O6-methylguanine (O6-MeG) and O4-methylthymine (O4-MeT) in DNA. Repairs the methylated nucleobase in DNA by stoichiometrically transferring the methyl group to a cysteine residue in the enzyme. This is a suicide reaction: the enzyme is irreversibly inactivated.</text>
</comment>
<accession>A0A4R0NG53</accession>
<name>A0A4R0NG53_9SPHI</name>
<keyword evidence="7 9" id="KW-0234">DNA repair</keyword>
<evidence type="ECO:0000259" key="11">
    <source>
        <dbReference type="Pfam" id="PF02870"/>
    </source>
</evidence>
<comment type="subcellular location">
    <subcellularLocation>
        <location evidence="9">Cytoplasm</location>
    </subcellularLocation>
</comment>
<sequence length="163" mass="18293">MANQYCTIVDSPIGELSIFADDDFVNKITFKKTDASGLTENKVTKLAGLQLAEYFEGKRQSFNLPISQSGTDFQQIVWQELTTIKYGTTISYLQFSTQLNNVLAIRAIAAANGKNDLAIIIPCHRVIGSNGKLVGYAGELWRKQWLLDHEREISQQGQMTLRF</sequence>
<comment type="miscellaneous">
    <text evidence="9">This enzyme catalyzes only one turnover and therefore is not strictly catalytic. According to one definition, an enzyme is a biocatalyst that acts repeatedly and over many reaction cycles.</text>
</comment>
<dbReference type="RefSeq" id="WP_131607700.1">
    <property type="nucleotide sequence ID" value="NZ_SJSM01000002.1"/>
</dbReference>
<evidence type="ECO:0000256" key="2">
    <source>
        <dbReference type="ARBA" id="ARBA00008711"/>
    </source>
</evidence>
<dbReference type="PROSITE" id="PS00374">
    <property type="entry name" value="MGMT"/>
    <property type="match status" value="1"/>
</dbReference>
<evidence type="ECO:0000256" key="4">
    <source>
        <dbReference type="ARBA" id="ARBA00022603"/>
    </source>
</evidence>
<dbReference type="Gene3D" id="1.10.10.10">
    <property type="entry name" value="Winged helix-like DNA-binding domain superfamily/Winged helix DNA-binding domain"/>
    <property type="match status" value="1"/>
</dbReference>
<dbReference type="InterPro" id="IPR008332">
    <property type="entry name" value="MethylG_MeTrfase_N"/>
</dbReference>
<dbReference type="NCBIfam" id="TIGR00589">
    <property type="entry name" value="ogt"/>
    <property type="match status" value="1"/>
</dbReference>
<dbReference type="SUPFAM" id="SSF53155">
    <property type="entry name" value="Methylated DNA-protein cysteine methyltransferase domain"/>
    <property type="match status" value="1"/>
</dbReference>
<protein>
    <recommendedName>
        <fullName evidence="9">Methylated-DNA--protein-cysteine methyltransferase</fullName>
        <ecNumber evidence="9">2.1.1.63</ecNumber>
    </recommendedName>
    <alternativeName>
        <fullName evidence="9">6-O-methylguanine-DNA methyltransferase</fullName>
        <shortName evidence="9">MGMT</shortName>
    </alternativeName>
    <alternativeName>
        <fullName evidence="9">O-6-methylguanine-DNA-alkyltransferase</fullName>
    </alternativeName>
</protein>
<evidence type="ECO:0000256" key="6">
    <source>
        <dbReference type="ARBA" id="ARBA00022763"/>
    </source>
</evidence>
<dbReference type="PANTHER" id="PTHR10815">
    <property type="entry name" value="METHYLATED-DNA--PROTEIN-CYSTEINE METHYLTRANSFERASE"/>
    <property type="match status" value="1"/>
</dbReference>
<comment type="caution">
    <text evidence="12">The sequence shown here is derived from an EMBL/GenBank/DDBJ whole genome shotgun (WGS) entry which is preliminary data.</text>
</comment>